<keyword evidence="2" id="KW-1185">Reference proteome</keyword>
<sequence>MSVKKQLVEEAIAEYKEFKYEKWHSVIARMDPSHEDYSAKIVKYLLVLHGSLDFKEATEVIKTGCDIMEKSIRNQETPEILDLLLSVGLTHNELYKSISNRLVQILVDPQFILTKCMLNTLEKVFDSMPMADNLIVESLLNLLPKWTKSADALCVSYDTLLQVLFTQKISQNMSDTLRLKVFEFLFKQLTELDINRTKSLVDTTALKLDLSEDILPQISKLSYEILADSTCKCDLLCLTLILRFKSIHQSADRGSLSMVNELLSVFMDCVKSASESRLIKILIFSMLQFWSKLALFFIESLLRKIKTEQCNPNQALSLVTDFVCHAKCHPDVIIECLRDLGSLLLVQDNKLHQKFYHVISSAFFSILISKHKELLESPDHFRAVSKLGINKILLSYEDPLRHLSQTMRQLLMKILHSYSLSSCVVQPDQEDPCNLCNDLDAVLVNCSKIKFILTSNEYPLTLQLVHKMVPPFTISPKVKLDASKNSPLKAGMKRPSSVAFDLSRLSRVQ</sequence>
<reference evidence="1 2" key="1">
    <citation type="submission" date="2024-11" db="EMBL/GenBank/DDBJ databases">
        <title>Adaptive evolution of stress response genes in parasites aligns with host niche diversity.</title>
        <authorList>
            <person name="Hahn C."/>
            <person name="Resl P."/>
        </authorList>
    </citation>
    <scope>NUCLEOTIDE SEQUENCE [LARGE SCALE GENOMIC DNA]</scope>
    <source>
        <strain evidence="1">EGGRZ-B1_66</strain>
        <tissue evidence="1">Body</tissue>
    </source>
</reference>
<protein>
    <submittedName>
        <fullName evidence="1">Uncharacterized protein</fullName>
    </submittedName>
</protein>
<dbReference type="EMBL" id="JBJKFK010001228">
    <property type="protein sequence ID" value="KAL3313676.1"/>
    <property type="molecule type" value="Genomic_DNA"/>
</dbReference>
<proteinExistence type="predicted"/>
<name>A0ABD2Q4P0_9PLAT</name>
<gene>
    <name evidence="1" type="ORF">Ciccas_007721</name>
</gene>
<evidence type="ECO:0000313" key="2">
    <source>
        <dbReference type="Proteomes" id="UP001626550"/>
    </source>
</evidence>
<dbReference type="AlphaFoldDB" id="A0ABD2Q4P0"/>
<comment type="caution">
    <text evidence="1">The sequence shown here is derived from an EMBL/GenBank/DDBJ whole genome shotgun (WGS) entry which is preliminary data.</text>
</comment>
<accession>A0ABD2Q4P0</accession>
<evidence type="ECO:0000313" key="1">
    <source>
        <dbReference type="EMBL" id="KAL3313676.1"/>
    </source>
</evidence>
<dbReference type="Proteomes" id="UP001626550">
    <property type="component" value="Unassembled WGS sequence"/>
</dbReference>
<organism evidence="1 2">
    <name type="scientific">Cichlidogyrus casuarinus</name>
    <dbReference type="NCBI Taxonomy" id="1844966"/>
    <lineage>
        <taxon>Eukaryota</taxon>
        <taxon>Metazoa</taxon>
        <taxon>Spiralia</taxon>
        <taxon>Lophotrochozoa</taxon>
        <taxon>Platyhelminthes</taxon>
        <taxon>Monogenea</taxon>
        <taxon>Monopisthocotylea</taxon>
        <taxon>Dactylogyridea</taxon>
        <taxon>Ancyrocephalidae</taxon>
        <taxon>Cichlidogyrus</taxon>
    </lineage>
</organism>